<evidence type="ECO:0000313" key="1">
    <source>
        <dbReference type="EMBL" id="ASZ75066.1"/>
    </source>
</evidence>
<gene>
    <name evidence="1" type="ORF">SEA_TRINA_53</name>
</gene>
<dbReference type="Proteomes" id="UP000231419">
    <property type="component" value="Segment"/>
</dbReference>
<evidence type="ECO:0000313" key="2">
    <source>
        <dbReference type="Proteomes" id="UP000231419"/>
    </source>
</evidence>
<sequence length="93" mass="10639">MYDVLTVVGEGDKLVPWLYSTRLSLSLLPRFFWTLPPLALLIISKEIQLSNDSWPKVSRCDRELDRNIAIPTAGSNQILKKCCKTPRILCKIH</sequence>
<proteinExistence type="predicted"/>
<dbReference type="EMBL" id="MF668286">
    <property type="protein sequence ID" value="ASZ75066.1"/>
    <property type="molecule type" value="Genomic_DNA"/>
</dbReference>
<organism evidence="1 2">
    <name type="scientific">Rhodococcus phage Trina</name>
    <dbReference type="NCBI Taxonomy" id="2027905"/>
    <lineage>
        <taxon>Viruses</taxon>
        <taxon>Duplodnaviria</taxon>
        <taxon>Heunggongvirae</taxon>
        <taxon>Uroviricota</taxon>
        <taxon>Caudoviricetes</taxon>
        <taxon>Trinavirus</taxon>
        <taxon>Trinavirus trina</taxon>
    </lineage>
</organism>
<name>A0A2D1A4P3_9CAUD</name>
<protein>
    <submittedName>
        <fullName evidence="1">Uncharacterized protein</fullName>
    </submittedName>
</protein>
<keyword evidence="2" id="KW-1185">Reference proteome</keyword>
<accession>A0A2D1A4P3</accession>
<reference evidence="2" key="1">
    <citation type="submission" date="2017-08" db="EMBL/GenBank/DDBJ databases">
        <authorList>
            <person name="de Groot N.N."/>
        </authorList>
    </citation>
    <scope>NUCLEOTIDE SEQUENCE [LARGE SCALE GENOMIC DNA]</scope>
</reference>